<evidence type="ECO:0000313" key="4">
    <source>
        <dbReference type="EMBL" id="VDI29331.1"/>
    </source>
</evidence>
<reference evidence="4" key="1">
    <citation type="submission" date="2018-11" db="EMBL/GenBank/DDBJ databases">
        <authorList>
            <person name="Alioto T."/>
            <person name="Alioto T."/>
        </authorList>
    </citation>
    <scope>NUCLEOTIDE SEQUENCE</scope>
</reference>
<sequence>MARVFHAGQPEFNRSINYENNVKTCHKCLQPGHLIYECPNDWVCRTCKESGHKMMDCPTDLQSEHKNDENSEVDVNESADVNLQSNEAQTKEQMSETTDKTSNTSNLNHHKISVRV</sequence>
<dbReference type="Pfam" id="PF00098">
    <property type="entry name" value="zf-CCHC"/>
    <property type="match status" value="2"/>
</dbReference>
<proteinExistence type="predicted"/>
<keyword evidence="5" id="KW-1185">Reference proteome</keyword>
<dbReference type="GO" id="GO:0008270">
    <property type="term" value="F:zinc ion binding"/>
    <property type="evidence" value="ECO:0007669"/>
    <property type="project" value="UniProtKB-KW"/>
</dbReference>
<feature type="compositionally biased region" description="Polar residues" evidence="2">
    <location>
        <begin position="79"/>
        <end position="88"/>
    </location>
</feature>
<evidence type="ECO:0000259" key="3">
    <source>
        <dbReference type="PROSITE" id="PS50158"/>
    </source>
</evidence>
<dbReference type="SUPFAM" id="SSF57756">
    <property type="entry name" value="Retrovirus zinc finger-like domains"/>
    <property type="match status" value="1"/>
</dbReference>
<evidence type="ECO:0000313" key="5">
    <source>
        <dbReference type="Proteomes" id="UP000596742"/>
    </source>
</evidence>
<dbReference type="AlphaFoldDB" id="A0A8B6E422"/>
<keyword evidence="1" id="KW-0863">Zinc-finger</keyword>
<dbReference type="InterPro" id="IPR001878">
    <property type="entry name" value="Znf_CCHC"/>
</dbReference>
<dbReference type="GO" id="GO:0003676">
    <property type="term" value="F:nucleic acid binding"/>
    <property type="evidence" value="ECO:0007669"/>
    <property type="project" value="InterPro"/>
</dbReference>
<feature type="compositionally biased region" description="Basic and acidic residues" evidence="2">
    <location>
        <begin position="89"/>
        <end position="99"/>
    </location>
</feature>
<keyword evidence="1" id="KW-0862">Zinc</keyword>
<dbReference type="InterPro" id="IPR036875">
    <property type="entry name" value="Znf_CCHC_sf"/>
</dbReference>
<dbReference type="PROSITE" id="PS50158">
    <property type="entry name" value="ZF_CCHC"/>
    <property type="match status" value="1"/>
</dbReference>
<evidence type="ECO:0000256" key="2">
    <source>
        <dbReference type="SAM" id="MobiDB-lite"/>
    </source>
</evidence>
<dbReference type="EMBL" id="UYJE01004590">
    <property type="protein sequence ID" value="VDI29331.1"/>
    <property type="molecule type" value="Genomic_DNA"/>
</dbReference>
<evidence type="ECO:0000256" key="1">
    <source>
        <dbReference type="PROSITE-ProRule" id="PRU00047"/>
    </source>
</evidence>
<accession>A0A8B6E422</accession>
<feature type="region of interest" description="Disordered" evidence="2">
    <location>
        <begin position="59"/>
        <end position="116"/>
    </location>
</feature>
<dbReference type="OrthoDB" id="8962424at2759"/>
<feature type="domain" description="CCHC-type" evidence="3">
    <location>
        <begin position="25"/>
        <end position="40"/>
    </location>
</feature>
<gene>
    <name evidence="4" type="ORF">MGAL_10B000018</name>
</gene>
<dbReference type="Gene3D" id="4.10.60.10">
    <property type="entry name" value="Zinc finger, CCHC-type"/>
    <property type="match status" value="1"/>
</dbReference>
<dbReference type="Proteomes" id="UP000596742">
    <property type="component" value="Unassembled WGS sequence"/>
</dbReference>
<name>A0A8B6E422_MYTGA</name>
<organism evidence="4 5">
    <name type="scientific">Mytilus galloprovincialis</name>
    <name type="common">Mediterranean mussel</name>
    <dbReference type="NCBI Taxonomy" id="29158"/>
    <lineage>
        <taxon>Eukaryota</taxon>
        <taxon>Metazoa</taxon>
        <taxon>Spiralia</taxon>
        <taxon>Lophotrochozoa</taxon>
        <taxon>Mollusca</taxon>
        <taxon>Bivalvia</taxon>
        <taxon>Autobranchia</taxon>
        <taxon>Pteriomorphia</taxon>
        <taxon>Mytilida</taxon>
        <taxon>Mytiloidea</taxon>
        <taxon>Mytilidae</taxon>
        <taxon>Mytilinae</taxon>
        <taxon>Mytilus</taxon>
    </lineage>
</organism>
<comment type="caution">
    <text evidence="4">The sequence shown here is derived from an EMBL/GenBank/DDBJ whole genome shotgun (WGS) entry which is preliminary data.</text>
</comment>
<dbReference type="SMART" id="SM00343">
    <property type="entry name" value="ZnF_C2HC"/>
    <property type="match status" value="2"/>
</dbReference>
<protein>
    <recommendedName>
        <fullName evidence="3">CCHC-type domain-containing protein</fullName>
    </recommendedName>
</protein>
<keyword evidence="1" id="KW-0479">Metal-binding</keyword>